<keyword evidence="1" id="KW-1133">Transmembrane helix</keyword>
<accession>A0A2H0RLW9</accession>
<reference evidence="2 3" key="1">
    <citation type="submission" date="2017-09" db="EMBL/GenBank/DDBJ databases">
        <title>Depth-based differentiation of microbial function through sediment-hosted aquifers and enrichment of novel symbionts in the deep terrestrial subsurface.</title>
        <authorList>
            <person name="Probst A.J."/>
            <person name="Ladd B."/>
            <person name="Jarett J.K."/>
            <person name="Geller-Mcgrath D.E."/>
            <person name="Sieber C.M."/>
            <person name="Emerson J.B."/>
            <person name="Anantharaman K."/>
            <person name="Thomas B.C."/>
            <person name="Malmstrom R."/>
            <person name="Stieglmeier M."/>
            <person name="Klingl A."/>
            <person name="Woyke T."/>
            <person name="Ryan C.M."/>
            <person name="Banfield J.F."/>
        </authorList>
    </citation>
    <scope>NUCLEOTIDE SEQUENCE [LARGE SCALE GENOMIC DNA]</scope>
    <source>
        <strain evidence="2">CG10_big_fil_rev_8_21_14_0_10_50_16</strain>
    </source>
</reference>
<feature type="transmembrane region" description="Helical" evidence="1">
    <location>
        <begin position="110"/>
        <end position="128"/>
    </location>
</feature>
<name>A0A2H0RLW9_9BACT</name>
<evidence type="ECO:0000256" key="1">
    <source>
        <dbReference type="SAM" id="Phobius"/>
    </source>
</evidence>
<keyword evidence="1" id="KW-0812">Transmembrane</keyword>
<keyword evidence="1" id="KW-0472">Membrane</keyword>
<comment type="caution">
    <text evidence="2">The sequence shown here is derived from an EMBL/GenBank/DDBJ whole genome shotgun (WGS) entry which is preliminary data.</text>
</comment>
<proteinExistence type="predicted"/>
<evidence type="ECO:0000313" key="2">
    <source>
        <dbReference type="EMBL" id="PIR47426.1"/>
    </source>
</evidence>
<dbReference type="EMBL" id="PCYM01000006">
    <property type="protein sequence ID" value="PIR47426.1"/>
    <property type="molecule type" value="Genomic_DNA"/>
</dbReference>
<protein>
    <submittedName>
        <fullName evidence="2">Uncharacterized protein</fullName>
    </submittedName>
</protein>
<dbReference type="AlphaFoldDB" id="A0A2H0RLW9"/>
<feature type="transmembrane region" description="Helical" evidence="1">
    <location>
        <begin position="62"/>
        <end position="84"/>
    </location>
</feature>
<sequence>MKTTATCPECLEKLKELQKICGSCGYTVELVPAEELIERYLKRPSPGGLFWTQAYALGTRQYLWFLVSLIPIAGFVALGAMFLFGRRLSWKSGEWDSFAEFKKRQQLMDGLAYAWLGLLIAVFLYMRYVGQA</sequence>
<evidence type="ECO:0000313" key="3">
    <source>
        <dbReference type="Proteomes" id="UP000230084"/>
    </source>
</evidence>
<gene>
    <name evidence="2" type="ORF">COV06_03130</name>
</gene>
<organism evidence="2 3">
    <name type="scientific">Candidatus Uhrbacteria bacterium CG10_big_fil_rev_8_21_14_0_10_50_16</name>
    <dbReference type="NCBI Taxonomy" id="1975039"/>
    <lineage>
        <taxon>Bacteria</taxon>
        <taxon>Candidatus Uhriibacteriota</taxon>
    </lineage>
</organism>
<dbReference type="Proteomes" id="UP000230084">
    <property type="component" value="Unassembled WGS sequence"/>
</dbReference>